<dbReference type="GeneID" id="54281674"/>
<sequence length="302" mass="33131">MESGLLESRQTLPPFDDNYYYTIHAKVYPKRFLTSGINRPGDINVTEEGLSSGNWQFYFQGGRFFIRNYDYLSPWQLGIDINDRSVPRMMRSSGSLGQQWTLTRQGDDGWLWTNGLLGNESYLALSELNTVPGMQTSKENALWDIQVNPSAERPKDGGMFTDVPNFEVATTSTSSSMSSTSLTSASTSPTQSLGNPNDNNPGGKSANGISTPAIAGIAIGGVGFIVICAALVFFLCRGRRRKGEDKGKGKGKRPVVPEKVDNEYYRHEAPARVELSSEATLAEMEASREPVELLPSPVKGRQ</sequence>
<feature type="region of interest" description="Disordered" evidence="5">
    <location>
        <begin position="171"/>
        <end position="205"/>
    </location>
</feature>
<evidence type="ECO:0000256" key="2">
    <source>
        <dbReference type="ARBA" id="ARBA00022692"/>
    </source>
</evidence>
<evidence type="ECO:0000256" key="3">
    <source>
        <dbReference type="ARBA" id="ARBA00022989"/>
    </source>
</evidence>
<evidence type="ECO:0000313" key="7">
    <source>
        <dbReference type="EMBL" id="KAF2022054.1"/>
    </source>
</evidence>
<organism evidence="7 8">
    <name type="scientific">Aaosphaeria arxii CBS 175.79</name>
    <dbReference type="NCBI Taxonomy" id="1450172"/>
    <lineage>
        <taxon>Eukaryota</taxon>
        <taxon>Fungi</taxon>
        <taxon>Dikarya</taxon>
        <taxon>Ascomycota</taxon>
        <taxon>Pezizomycotina</taxon>
        <taxon>Dothideomycetes</taxon>
        <taxon>Pleosporomycetidae</taxon>
        <taxon>Pleosporales</taxon>
        <taxon>Pleosporales incertae sedis</taxon>
        <taxon>Aaosphaeria</taxon>
    </lineage>
</organism>
<dbReference type="InterPro" id="IPR051694">
    <property type="entry name" value="Immunoregulatory_rcpt-like"/>
</dbReference>
<evidence type="ECO:0000256" key="1">
    <source>
        <dbReference type="ARBA" id="ARBA00004167"/>
    </source>
</evidence>
<accession>A0A6A5YBS0</accession>
<keyword evidence="2 6" id="KW-0812">Transmembrane</keyword>
<dbReference type="InterPro" id="IPR035992">
    <property type="entry name" value="Ricin_B-like_lectins"/>
</dbReference>
<proteinExistence type="predicted"/>
<feature type="region of interest" description="Disordered" evidence="5">
    <location>
        <begin position="242"/>
        <end position="262"/>
    </location>
</feature>
<reference evidence="7" key="1">
    <citation type="journal article" date="2020" name="Stud. Mycol.">
        <title>101 Dothideomycetes genomes: a test case for predicting lifestyles and emergence of pathogens.</title>
        <authorList>
            <person name="Haridas S."/>
            <person name="Albert R."/>
            <person name="Binder M."/>
            <person name="Bloem J."/>
            <person name="Labutti K."/>
            <person name="Salamov A."/>
            <person name="Andreopoulos B."/>
            <person name="Baker S."/>
            <person name="Barry K."/>
            <person name="Bills G."/>
            <person name="Bluhm B."/>
            <person name="Cannon C."/>
            <person name="Castanera R."/>
            <person name="Culley D."/>
            <person name="Daum C."/>
            <person name="Ezra D."/>
            <person name="Gonzalez J."/>
            <person name="Henrissat B."/>
            <person name="Kuo A."/>
            <person name="Liang C."/>
            <person name="Lipzen A."/>
            <person name="Lutzoni F."/>
            <person name="Magnuson J."/>
            <person name="Mondo S."/>
            <person name="Nolan M."/>
            <person name="Ohm R."/>
            <person name="Pangilinan J."/>
            <person name="Park H.-J."/>
            <person name="Ramirez L."/>
            <person name="Alfaro M."/>
            <person name="Sun H."/>
            <person name="Tritt A."/>
            <person name="Yoshinaga Y."/>
            <person name="Zwiers L.-H."/>
            <person name="Turgeon B."/>
            <person name="Goodwin S."/>
            <person name="Spatafora J."/>
            <person name="Crous P."/>
            <person name="Grigoriev I."/>
        </authorList>
    </citation>
    <scope>NUCLEOTIDE SEQUENCE</scope>
    <source>
        <strain evidence="7">CBS 175.79</strain>
    </source>
</reference>
<evidence type="ECO:0000313" key="8">
    <source>
        <dbReference type="Proteomes" id="UP000799778"/>
    </source>
</evidence>
<name>A0A6A5YBS0_9PLEO</name>
<keyword evidence="4 6" id="KW-0472">Membrane</keyword>
<dbReference type="CDD" id="cd12087">
    <property type="entry name" value="TM_EGFR-like"/>
    <property type="match status" value="1"/>
</dbReference>
<keyword evidence="8" id="KW-1185">Reference proteome</keyword>
<dbReference type="OrthoDB" id="5344815at2759"/>
<evidence type="ECO:0000256" key="5">
    <source>
        <dbReference type="SAM" id="MobiDB-lite"/>
    </source>
</evidence>
<evidence type="ECO:0008006" key="9">
    <source>
        <dbReference type="Google" id="ProtNLM"/>
    </source>
</evidence>
<protein>
    <recommendedName>
        <fullName evidence="9">Mid2 domain-containing protein</fullName>
    </recommendedName>
</protein>
<comment type="subcellular location">
    <subcellularLocation>
        <location evidence="1">Membrane</location>
        <topology evidence="1">Single-pass membrane protein</topology>
    </subcellularLocation>
</comment>
<feature type="transmembrane region" description="Helical" evidence="6">
    <location>
        <begin position="213"/>
        <end position="236"/>
    </location>
</feature>
<dbReference type="GO" id="GO:0071944">
    <property type="term" value="C:cell periphery"/>
    <property type="evidence" value="ECO:0007669"/>
    <property type="project" value="UniProtKB-ARBA"/>
</dbReference>
<dbReference type="RefSeq" id="XP_033390393.1">
    <property type="nucleotide sequence ID" value="XM_033524277.1"/>
</dbReference>
<evidence type="ECO:0000256" key="6">
    <source>
        <dbReference type="SAM" id="Phobius"/>
    </source>
</evidence>
<keyword evidence="3 6" id="KW-1133">Transmembrane helix</keyword>
<feature type="compositionally biased region" description="Low complexity" evidence="5">
    <location>
        <begin position="171"/>
        <end position="192"/>
    </location>
</feature>
<dbReference type="PANTHER" id="PTHR15549">
    <property type="entry name" value="PAIRED IMMUNOGLOBULIN-LIKE TYPE 2 RECEPTOR"/>
    <property type="match status" value="1"/>
</dbReference>
<dbReference type="GO" id="GO:0016020">
    <property type="term" value="C:membrane"/>
    <property type="evidence" value="ECO:0007669"/>
    <property type="project" value="UniProtKB-SubCell"/>
</dbReference>
<evidence type="ECO:0000256" key="4">
    <source>
        <dbReference type="ARBA" id="ARBA00023136"/>
    </source>
</evidence>
<dbReference type="SUPFAM" id="SSF50370">
    <property type="entry name" value="Ricin B-like lectins"/>
    <property type="match status" value="1"/>
</dbReference>
<dbReference type="EMBL" id="ML978066">
    <property type="protein sequence ID" value="KAF2022054.1"/>
    <property type="molecule type" value="Genomic_DNA"/>
</dbReference>
<dbReference type="AlphaFoldDB" id="A0A6A5YBS0"/>
<gene>
    <name evidence="7" type="ORF">BU24DRAFT_36572</name>
</gene>
<feature type="compositionally biased region" description="Polar residues" evidence="5">
    <location>
        <begin position="193"/>
        <end position="205"/>
    </location>
</feature>
<dbReference type="Proteomes" id="UP000799778">
    <property type="component" value="Unassembled WGS sequence"/>
</dbReference>
<feature type="region of interest" description="Disordered" evidence="5">
    <location>
        <begin position="282"/>
        <end position="302"/>
    </location>
</feature>